<reference evidence="14 15" key="1">
    <citation type="submission" date="2015-05" db="EMBL/GenBank/DDBJ databases">
        <title>Genome sequencing and analysis of members of genus Stenotrophomonas.</title>
        <authorList>
            <person name="Patil P.P."/>
            <person name="Midha S."/>
            <person name="Patil P.B."/>
        </authorList>
    </citation>
    <scope>NUCLEOTIDE SEQUENCE [LARGE SCALE GENOMIC DNA]</scope>
    <source>
        <strain evidence="14 15">DSM 18929</strain>
    </source>
</reference>
<gene>
    <name evidence="14" type="ORF">ABB26_05575</name>
</gene>
<dbReference type="STRING" id="405444.ABB26_05575"/>
<dbReference type="PANTHER" id="PTHR30558:SF12">
    <property type="entry name" value="BIOPOLYMER TRANSPORT PROTEIN EXBD"/>
    <property type="match status" value="1"/>
</dbReference>
<protein>
    <submittedName>
        <fullName evidence="14">Biopolymer transporter ExbD</fullName>
    </submittedName>
</protein>
<proteinExistence type="inferred from homology"/>
<dbReference type="Pfam" id="PF02472">
    <property type="entry name" value="ExbD"/>
    <property type="match status" value="1"/>
</dbReference>
<feature type="transmembrane region" description="Helical" evidence="13">
    <location>
        <begin position="20"/>
        <end position="43"/>
    </location>
</feature>
<keyword evidence="7" id="KW-0997">Cell inner membrane</keyword>
<sequence>MAFSAAGNSGRPLADINVTPLVDVMLVLLIIFIVTAPMVAIPIPVDLPQHTDRVIERPDPPPPIELRVDAGNQLYWNGQPLAREDVQSRLSEQAQVHAGNLPELRIAASPDAQYEVMAQVLAAANNAHMERIAFVQ</sequence>
<evidence type="ECO:0000256" key="6">
    <source>
        <dbReference type="ARBA" id="ARBA00022475"/>
    </source>
</evidence>
<keyword evidence="9 12" id="KW-0653">Protein transport</keyword>
<evidence type="ECO:0000313" key="14">
    <source>
        <dbReference type="EMBL" id="KRG65006.1"/>
    </source>
</evidence>
<evidence type="ECO:0000256" key="12">
    <source>
        <dbReference type="RuleBase" id="RU003879"/>
    </source>
</evidence>
<name>A0A0R0CG06_9GAMM</name>
<dbReference type="OrthoDB" id="9798629at2"/>
<evidence type="ECO:0000256" key="4">
    <source>
        <dbReference type="ARBA" id="ARBA00011471"/>
    </source>
</evidence>
<dbReference type="InterPro" id="IPR003400">
    <property type="entry name" value="ExbD"/>
</dbReference>
<comment type="function">
    <text evidence="1">Involved in the TonB-dependent energy-dependent transport of various receptor-bound substrates.</text>
</comment>
<accession>A0A0R0CG06</accession>
<evidence type="ECO:0000256" key="13">
    <source>
        <dbReference type="SAM" id="Phobius"/>
    </source>
</evidence>
<keyword evidence="11 13" id="KW-0472">Membrane</keyword>
<keyword evidence="15" id="KW-1185">Reference proteome</keyword>
<keyword evidence="6" id="KW-1003">Cell membrane</keyword>
<dbReference type="Proteomes" id="UP000050864">
    <property type="component" value="Unassembled WGS sequence"/>
</dbReference>
<dbReference type="PANTHER" id="PTHR30558">
    <property type="entry name" value="EXBD MEMBRANE COMPONENT OF PMF-DRIVEN MACROMOLECULE IMPORT SYSTEM"/>
    <property type="match status" value="1"/>
</dbReference>
<keyword evidence="5 12" id="KW-0813">Transport</keyword>
<organism evidence="14 15">
    <name type="scientific">Stenotrophomonas humi</name>
    <dbReference type="NCBI Taxonomy" id="405444"/>
    <lineage>
        <taxon>Bacteria</taxon>
        <taxon>Pseudomonadati</taxon>
        <taxon>Pseudomonadota</taxon>
        <taxon>Gammaproteobacteria</taxon>
        <taxon>Lysobacterales</taxon>
        <taxon>Lysobacteraceae</taxon>
        <taxon>Stenotrophomonas</taxon>
    </lineage>
</organism>
<evidence type="ECO:0000256" key="9">
    <source>
        <dbReference type="ARBA" id="ARBA00022927"/>
    </source>
</evidence>
<evidence type="ECO:0000256" key="10">
    <source>
        <dbReference type="ARBA" id="ARBA00022989"/>
    </source>
</evidence>
<comment type="subunit">
    <text evidence="4">The accessory proteins ExbB and ExbD seem to form a complex with TonB.</text>
</comment>
<evidence type="ECO:0000256" key="5">
    <source>
        <dbReference type="ARBA" id="ARBA00022448"/>
    </source>
</evidence>
<comment type="subcellular location">
    <subcellularLocation>
        <location evidence="2">Cell inner membrane</location>
        <topology evidence="2">Single-pass type II membrane protein</topology>
    </subcellularLocation>
    <subcellularLocation>
        <location evidence="12">Cell membrane</location>
        <topology evidence="12">Single-pass type II membrane protein</topology>
    </subcellularLocation>
</comment>
<comment type="caution">
    <text evidence="14">The sequence shown here is derived from an EMBL/GenBank/DDBJ whole genome shotgun (WGS) entry which is preliminary data.</text>
</comment>
<evidence type="ECO:0000256" key="2">
    <source>
        <dbReference type="ARBA" id="ARBA00004249"/>
    </source>
</evidence>
<dbReference type="AlphaFoldDB" id="A0A0R0CG06"/>
<evidence type="ECO:0000256" key="1">
    <source>
        <dbReference type="ARBA" id="ARBA00003540"/>
    </source>
</evidence>
<evidence type="ECO:0000256" key="8">
    <source>
        <dbReference type="ARBA" id="ARBA00022692"/>
    </source>
</evidence>
<evidence type="ECO:0000256" key="7">
    <source>
        <dbReference type="ARBA" id="ARBA00022519"/>
    </source>
</evidence>
<evidence type="ECO:0000256" key="11">
    <source>
        <dbReference type="ARBA" id="ARBA00023136"/>
    </source>
</evidence>
<dbReference type="GO" id="GO:0022857">
    <property type="term" value="F:transmembrane transporter activity"/>
    <property type="evidence" value="ECO:0007669"/>
    <property type="project" value="InterPro"/>
</dbReference>
<evidence type="ECO:0000313" key="15">
    <source>
        <dbReference type="Proteomes" id="UP000050864"/>
    </source>
</evidence>
<evidence type="ECO:0000256" key="3">
    <source>
        <dbReference type="ARBA" id="ARBA00005811"/>
    </source>
</evidence>
<dbReference type="GO" id="GO:0005886">
    <property type="term" value="C:plasma membrane"/>
    <property type="evidence" value="ECO:0007669"/>
    <property type="project" value="UniProtKB-SubCell"/>
</dbReference>
<dbReference type="PATRIC" id="fig|405444.3.peg.111"/>
<dbReference type="RefSeq" id="WP_057632687.1">
    <property type="nucleotide sequence ID" value="NZ_LDJI01000010.1"/>
</dbReference>
<dbReference type="EMBL" id="LDJI01000010">
    <property type="protein sequence ID" value="KRG65006.1"/>
    <property type="molecule type" value="Genomic_DNA"/>
</dbReference>
<dbReference type="Gene3D" id="3.30.420.270">
    <property type="match status" value="1"/>
</dbReference>
<keyword evidence="10 13" id="KW-1133">Transmembrane helix</keyword>
<comment type="similarity">
    <text evidence="3 12">Belongs to the ExbD/TolR family.</text>
</comment>
<dbReference type="GO" id="GO:0015031">
    <property type="term" value="P:protein transport"/>
    <property type="evidence" value="ECO:0007669"/>
    <property type="project" value="UniProtKB-KW"/>
</dbReference>
<keyword evidence="8 12" id="KW-0812">Transmembrane</keyword>